<feature type="chain" id="PRO_5030693772" evidence="1">
    <location>
        <begin position="31"/>
        <end position="277"/>
    </location>
</feature>
<reference evidence="3 4" key="1">
    <citation type="submission" date="2019-11" db="EMBL/GenBank/DDBJ databases">
        <title>Novel species isolated from a subtropical stream in China.</title>
        <authorList>
            <person name="Lu H."/>
        </authorList>
    </citation>
    <scope>NUCLEOTIDE SEQUENCE [LARGE SCALE GENOMIC DNA]</scope>
    <source>
        <strain evidence="3 4">FT92W</strain>
    </source>
</reference>
<organism evidence="3 4">
    <name type="scientific">Pseudoduganella rivuli</name>
    <dbReference type="NCBI Taxonomy" id="2666085"/>
    <lineage>
        <taxon>Bacteria</taxon>
        <taxon>Pseudomonadati</taxon>
        <taxon>Pseudomonadota</taxon>
        <taxon>Betaproteobacteria</taxon>
        <taxon>Burkholderiales</taxon>
        <taxon>Oxalobacteraceae</taxon>
        <taxon>Telluria group</taxon>
        <taxon>Pseudoduganella</taxon>
    </lineage>
</organism>
<name>A0A7X2INH5_9BURK</name>
<gene>
    <name evidence="3" type="ORF">GJ700_13980</name>
</gene>
<keyword evidence="1" id="KW-0732">Signal</keyword>
<dbReference type="SUPFAM" id="SSF53850">
    <property type="entry name" value="Periplasmic binding protein-like II"/>
    <property type="match status" value="1"/>
</dbReference>
<dbReference type="InterPro" id="IPR001638">
    <property type="entry name" value="Solute-binding_3/MltF_N"/>
</dbReference>
<dbReference type="Gene3D" id="3.40.190.10">
    <property type="entry name" value="Periplasmic binding protein-like II"/>
    <property type="match status" value="2"/>
</dbReference>
<keyword evidence="4" id="KW-1185">Reference proteome</keyword>
<evidence type="ECO:0000313" key="3">
    <source>
        <dbReference type="EMBL" id="MRV72817.1"/>
    </source>
</evidence>
<dbReference type="RefSeq" id="WP_154374785.1">
    <property type="nucleotide sequence ID" value="NZ_WKJJ01000008.1"/>
</dbReference>
<feature type="domain" description="Solute-binding protein family 3/N-terminal" evidence="2">
    <location>
        <begin position="49"/>
        <end position="263"/>
    </location>
</feature>
<protein>
    <submittedName>
        <fullName evidence="3">Transporter substrate-binding domain-containing protein</fullName>
    </submittedName>
</protein>
<evidence type="ECO:0000256" key="1">
    <source>
        <dbReference type="SAM" id="SignalP"/>
    </source>
</evidence>
<sequence>MACRHSPDATMRRILPPLLACLLMDGAAMAATCPDPVRAGISELGYSGYLDHEEARGAAVDVLREAARRSGCAIELTLYPRSRLFVEFESGLLDVAASAARSDERDRHGIFVPYAMSRFDLVLASRPARRMLSLADFVERGTGTLNIVRGAFYAPEVLRQLERLRKLHRLEEVTDFEMAFRKIAAGRAAGTLAPEMVSARLRNEFGIVASSEIVAVPESPAMQVGAYLSRNKLSVAEQDALGNALRAMVRDGTVLAIYRRYVGDATARALAGTSRRR</sequence>
<dbReference type="Pfam" id="PF00497">
    <property type="entry name" value="SBP_bac_3"/>
    <property type="match status" value="1"/>
</dbReference>
<dbReference type="Proteomes" id="UP000446768">
    <property type="component" value="Unassembled WGS sequence"/>
</dbReference>
<evidence type="ECO:0000259" key="2">
    <source>
        <dbReference type="Pfam" id="PF00497"/>
    </source>
</evidence>
<dbReference type="EMBL" id="WKJJ01000008">
    <property type="protein sequence ID" value="MRV72817.1"/>
    <property type="molecule type" value="Genomic_DNA"/>
</dbReference>
<feature type="signal peptide" evidence="1">
    <location>
        <begin position="1"/>
        <end position="30"/>
    </location>
</feature>
<evidence type="ECO:0000313" key="4">
    <source>
        <dbReference type="Proteomes" id="UP000446768"/>
    </source>
</evidence>
<accession>A0A7X2INH5</accession>
<dbReference type="AlphaFoldDB" id="A0A7X2INH5"/>
<comment type="caution">
    <text evidence="3">The sequence shown here is derived from an EMBL/GenBank/DDBJ whole genome shotgun (WGS) entry which is preliminary data.</text>
</comment>
<proteinExistence type="predicted"/>